<accession>A0ABW9G913</accession>
<feature type="chain" id="PRO_5045302297" evidence="5">
    <location>
        <begin position="27"/>
        <end position="372"/>
    </location>
</feature>
<reference evidence="7 8" key="1">
    <citation type="journal article" date="2013" name="Int. J. Syst. Evol. Microbiol.">
        <title>Celerinatantimonas yamalensis sp. nov., a cold-adapted diazotrophic bacterium from a cold permafrost brine.</title>
        <authorList>
            <person name="Shcherbakova V."/>
            <person name="Chuvilskaya N."/>
            <person name="Rivkina E."/>
            <person name="Demidov N."/>
            <person name="Uchaeva V."/>
            <person name="Suetin S."/>
            <person name="Suzina N."/>
            <person name="Gilichinsky D."/>
        </authorList>
    </citation>
    <scope>NUCLEOTIDE SEQUENCE [LARGE SCALE GENOMIC DNA]</scope>
    <source>
        <strain evidence="7 8">C7</strain>
    </source>
</reference>
<organism evidence="7 8">
    <name type="scientific">Celerinatantimonas yamalensis</name>
    <dbReference type="NCBI Taxonomy" id="559956"/>
    <lineage>
        <taxon>Bacteria</taxon>
        <taxon>Pseudomonadati</taxon>
        <taxon>Pseudomonadota</taxon>
        <taxon>Gammaproteobacteria</taxon>
        <taxon>Celerinatantimonadaceae</taxon>
        <taxon>Celerinatantimonas</taxon>
    </lineage>
</organism>
<keyword evidence="4" id="KW-0029">Amino-acid transport</keyword>
<dbReference type="EMBL" id="JBEQCT010000007">
    <property type="protein sequence ID" value="MFM2486182.1"/>
    <property type="molecule type" value="Genomic_DNA"/>
</dbReference>
<feature type="signal peptide" evidence="5">
    <location>
        <begin position="1"/>
        <end position="26"/>
    </location>
</feature>
<evidence type="ECO:0000256" key="2">
    <source>
        <dbReference type="ARBA" id="ARBA00022448"/>
    </source>
</evidence>
<dbReference type="SUPFAM" id="SSF53822">
    <property type="entry name" value="Periplasmic binding protein-like I"/>
    <property type="match status" value="1"/>
</dbReference>
<comment type="caution">
    <text evidence="7">The sequence shown here is derived from an EMBL/GenBank/DDBJ whole genome shotgun (WGS) entry which is preliminary data.</text>
</comment>
<sequence length="372" mass="39551">MKKWTCSSAALAVACALWGASFSVSAADTIKIAIAGPETGPVAQYGDMEFNGAHAAIEMINKAGGIDGKKIEEVDYDDACEPKQAVAVANRVVNDDIHFVVGHLCSGATQPASDVYEDEGVLMVTPAATSPTITARGYQMIFRTIGLDSAQGPTAGKYIIEHIKPKRVAIIHDKQQYGEGIATSVKETLEKAGVKVVSFDGITAGSKDFSALIAKLKQEQADFVYYGGYHPELGLILRQSAEKGFKAQFMGPEGVGNKDLSAIAGKASEGLIVTLPKQYDKTPENEAIVNLIKSEGKDPSGPFVWTSYAAVQSIAAAIKNAGDDPQAAADYLRSHSVKTVMGPLQWDKKGDLKGFSFGVFRWHADASSTELQ</sequence>
<proteinExistence type="inferred from homology"/>
<feature type="domain" description="Leucine-binding protein" evidence="6">
    <location>
        <begin position="29"/>
        <end position="349"/>
    </location>
</feature>
<keyword evidence="3 5" id="KW-0732">Signal</keyword>
<name>A0ABW9G913_9GAMM</name>
<keyword evidence="8" id="KW-1185">Reference proteome</keyword>
<gene>
    <name evidence="7" type="ORF">ABUE30_14105</name>
</gene>
<dbReference type="CDD" id="cd06342">
    <property type="entry name" value="PBP1_ABC_LIVBP-like"/>
    <property type="match status" value="1"/>
</dbReference>
<evidence type="ECO:0000256" key="3">
    <source>
        <dbReference type="ARBA" id="ARBA00022729"/>
    </source>
</evidence>
<evidence type="ECO:0000313" key="7">
    <source>
        <dbReference type="EMBL" id="MFM2486182.1"/>
    </source>
</evidence>
<dbReference type="InterPro" id="IPR000709">
    <property type="entry name" value="Leu_Ile_Val-bd"/>
</dbReference>
<keyword evidence="2" id="KW-0813">Transport</keyword>
<evidence type="ECO:0000256" key="4">
    <source>
        <dbReference type="ARBA" id="ARBA00022970"/>
    </source>
</evidence>
<dbReference type="Gene3D" id="3.40.50.2300">
    <property type="match status" value="2"/>
</dbReference>
<dbReference type="PANTHER" id="PTHR47151">
    <property type="entry name" value="LEU/ILE/VAL-BINDING ABC TRANSPORTER SUBUNIT"/>
    <property type="match status" value="1"/>
</dbReference>
<dbReference type="InterPro" id="IPR028082">
    <property type="entry name" value="Peripla_BP_I"/>
</dbReference>
<evidence type="ECO:0000256" key="1">
    <source>
        <dbReference type="ARBA" id="ARBA00010062"/>
    </source>
</evidence>
<protein>
    <submittedName>
        <fullName evidence="7">Branched-chain amino acid ABC transporter substrate-binding protein</fullName>
    </submittedName>
</protein>
<dbReference type="NCBIfam" id="NF011933">
    <property type="entry name" value="PRK15404.1"/>
    <property type="match status" value="1"/>
</dbReference>
<evidence type="ECO:0000313" key="8">
    <source>
        <dbReference type="Proteomes" id="UP001629953"/>
    </source>
</evidence>
<dbReference type="PROSITE" id="PS51257">
    <property type="entry name" value="PROKAR_LIPOPROTEIN"/>
    <property type="match status" value="1"/>
</dbReference>
<dbReference type="RefSeq" id="WP_408624466.1">
    <property type="nucleotide sequence ID" value="NZ_JBEQCT010000007.1"/>
</dbReference>
<dbReference type="PANTHER" id="PTHR47151:SF3">
    <property type="entry name" value="LEUCINE-SPECIFIC-BINDING PROTEIN"/>
    <property type="match status" value="1"/>
</dbReference>
<evidence type="ECO:0000256" key="5">
    <source>
        <dbReference type="SAM" id="SignalP"/>
    </source>
</evidence>
<comment type="similarity">
    <text evidence="1">Belongs to the leucine-binding protein family.</text>
</comment>
<evidence type="ECO:0000259" key="6">
    <source>
        <dbReference type="Pfam" id="PF13458"/>
    </source>
</evidence>
<dbReference type="Pfam" id="PF13458">
    <property type="entry name" value="Peripla_BP_6"/>
    <property type="match status" value="1"/>
</dbReference>
<dbReference type="Proteomes" id="UP001629953">
    <property type="component" value="Unassembled WGS sequence"/>
</dbReference>
<dbReference type="PRINTS" id="PR00337">
    <property type="entry name" value="LEUILEVALBP"/>
</dbReference>
<dbReference type="InterPro" id="IPR028081">
    <property type="entry name" value="Leu-bd"/>
</dbReference>